<dbReference type="Proteomes" id="UP000192678">
    <property type="component" value="Unassembled WGS sequence"/>
</dbReference>
<protein>
    <submittedName>
        <fullName evidence="2">Uncharacterized protein</fullName>
    </submittedName>
</protein>
<dbReference type="EMBL" id="FWYB01000001">
    <property type="protein sequence ID" value="SMC52908.1"/>
    <property type="molecule type" value="Genomic_DNA"/>
</dbReference>
<dbReference type="AlphaFoldDB" id="A0A1W1ZXY1"/>
<reference evidence="2 3" key="1">
    <citation type="submission" date="2017-04" db="EMBL/GenBank/DDBJ databases">
        <authorList>
            <person name="Afonso C.L."/>
            <person name="Miller P.J."/>
            <person name="Scott M.A."/>
            <person name="Spackman E."/>
            <person name="Goraichik I."/>
            <person name="Dimitrov K.M."/>
            <person name="Suarez D.L."/>
            <person name="Swayne D.E."/>
        </authorList>
    </citation>
    <scope>NUCLEOTIDE SEQUENCE [LARGE SCALE GENOMIC DNA]</scope>
    <source>
        <strain evidence="2 3">DSM 19625</strain>
    </source>
</reference>
<dbReference type="STRING" id="475255.SAMN04488101_101115"/>
<name>A0A1W1ZXY1_9SPHI</name>
<feature type="transmembrane region" description="Helical" evidence="1">
    <location>
        <begin position="6"/>
        <end position="26"/>
    </location>
</feature>
<organism evidence="2 3">
    <name type="scientific">Pedobacter nyackensis</name>
    <dbReference type="NCBI Taxonomy" id="475255"/>
    <lineage>
        <taxon>Bacteria</taxon>
        <taxon>Pseudomonadati</taxon>
        <taxon>Bacteroidota</taxon>
        <taxon>Sphingobacteriia</taxon>
        <taxon>Sphingobacteriales</taxon>
        <taxon>Sphingobacteriaceae</taxon>
        <taxon>Pedobacter</taxon>
    </lineage>
</organism>
<dbReference type="RefSeq" id="WP_084286719.1">
    <property type="nucleotide sequence ID" value="NZ_FWYB01000001.1"/>
</dbReference>
<keyword evidence="1" id="KW-1133">Transmembrane helix</keyword>
<evidence type="ECO:0000313" key="2">
    <source>
        <dbReference type="EMBL" id="SMC52908.1"/>
    </source>
</evidence>
<keyword evidence="3" id="KW-1185">Reference proteome</keyword>
<accession>A0A1W1ZXY1</accession>
<evidence type="ECO:0000313" key="3">
    <source>
        <dbReference type="Proteomes" id="UP000192678"/>
    </source>
</evidence>
<gene>
    <name evidence="2" type="ORF">SAMN04488101_101115</name>
</gene>
<proteinExistence type="predicted"/>
<keyword evidence="1" id="KW-0812">Transmembrane</keyword>
<evidence type="ECO:0000256" key="1">
    <source>
        <dbReference type="SAM" id="Phobius"/>
    </source>
</evidence>
<keyword evidence="1" id="KW-0472">Membrane</keyword>
<sequence>MLKIILSFVAAFGFIVGIVILCGWLFDNFDGKILAGWWGCLLYTYLTERTKSARKEVSNG</sequence>